<evidence type="ECO:0000256" key="9">
    <source>
        <dbReference type="SAM" id="Phobius"/>
    </source>
</evidence>
<evidence type="ECO:0000256" key="6">
    <source>
        <dbReference type="ARBA" id="ARBA00022989"/>
    </source>
</evidence>
<comment type="caution">
    <text evidence="10">The sequence shown here is derived from an EMBL/GenBank/DDBJ whole genome shotgun (WGS) entry which is preliminary data.</text>
</comment>
<evidence type="ECO:0000256" key="2">
    <source>
        <dbReference type="ARBA" id="ARBA00005540"/>
    </source>
</evidence>
<comment type="similarity">
    <text evidence="2 8">Belongs to the prokaryotic riboflavin transporter (P-RFT) (TC 2.A.87) family.</text>
</comment>
<keyword evidence="4 8" id="KW-1003">Cell membrane</keyword>
<dbReference type="PANTHER" id="PTHR38438">
    <property type="entry name" value="RIBOFLAVIN TRANSPORTER RIBU"/>
    <property type="match status" value="1"/>
</dbReference>
<feature type="transmembrane region" description="Helical" evidence="9">
    <location>
        <begin position="113"/>
        <end position="136"/>
    </location>
</feature>
<reference evidence="10 11" key="1">
    <citation type="journal article" date="2015" name="Infect. Genet. Evol.">
        <title>Genomic sequences of six botulinum neurotoxin-producing strains representing three clostridial species illustrate the mobility and diversity of botulinum neurotoxin genes.</title>
        <authorList>
            <person name="Smith T.J."/>
            <person name="Hill K.K."/>
            <person name="Xie G."/>
            <person name="Foley B.T."/>
            <person name="Williamson C.H."/>
            <person name="Foster J.T."/>
            <person name="Johnson S.L."/>
            <person name="Chertkov O."/>
            <person name="Teshima H."/>
            <person name="Gibbons H.S."/>
            <person name="Johnsky L.A."/>
            <person name="Karavis M.A."/>
            <person name="Smith L.A."/>
        </authorList>
    </citation>
    <scope>NUCLEOTIDE SEQUENCE [LARGE SCALE GENOMIC DNA]</scope>
    <source>
        <strain evidence="10 11">CDC 2741</strain>
    </source>
</reference>
<keyword evidence="11" id="KW-1185">Reference proteome</keyword>
<evidence type="ECO:0000256" key="4">
    <source>
        <dbReference type="ARBA" id="ARBA00022475"/>
    </source>
</evidence>
<dbReference type="RefSeq" id="WP_039635277.1">
    <property type="nucleotide sequence ID" value="NZ_AYSO01000019.1"/>
</dbReference>
<comment type="subcellular location">
    <subcellularLocation>
        <location evidence="1">Cell membrane</location>
        <topology evidence="1">Multi-pass membrane protein</topology>
    </subcellularLocation>
</comment>
<evidence type="ECO:0000256" key="3">
    <source>
        <dbReference type="ARBA" id="ARBA00022448"/>
    </source>
</evidence>
<dbReference type="EMBL" id="AYSO01000019">
    <property type="protein sequence ID" value="KIE45519.1"/>
    <property type="molecule type" value="Genomic_DNA"/>
</dbReference>
<dbReference type="InterPro" id="IPR025720">
    <property type="entry name" value="RibU"/>
</dbReference>
<feature type="transmembrane region" description="Helical" evidence="9">
    <location>
        <begin position="148"/>
        <end position="172"/>
    </location>
</feature>
<evidence type="ECO:0000256" key="1">
    <source>
        <dbReference type="ARBA" id="ARBA00004651"/>
    </source>
</evidence>
<evidence type="ECO:0000313" key="11">
    <source>
        <dbReference type="Proteomes" id="UP000031366"/>
    </source>
</evidence>
<dbReference type="InterPro" id="IPR024529">
    <property type="entry name" value="ECF_trnsprt_substrate-spec"/>
</dbReference>
<sequence length="194" mass="21572">MRKNFTLDKMIKLSLLSAIAFILMYFDFPVLPTFPWLKMDLSDVPALMGAFAFGPLAGAIIEAFKNVLILILKGTHTGFVGELANFLIGISLVCPAAYIYHKNKTIKTALISMTIGLISMEIVGVLANVFLLIPLYMPDMPQSELIKYVMYGMLPFNGIKAVIISALTFILYKRVSVSIFKVEPMAKKLNRKIS</sequence>
<comment type="function">
    <text evidence="8">Probably a riboflavin-binding protein that interacts with the energy-coupling factor (ECF) ABC-transporter complex.</text>
</comment>
<keyword evidence="3 8" id="KW-0813">Transport</keyword>
<evidence type="ECO:0000256" key="7">
    <source>
        <dbReference type="ARBA" id="ARBA00023136"/>
    </source>
</evidence>
<keyword evidence="6 9" id="KW-1133">Transmembrane helix</keyword>
<dbReference type="GO" id="GO:0005886">
    <property type="term" value="C:plasma membrane"/>
    <property type="evidence" value="ECO:0007669"/>
    <property type="project" value="UniProtKB-SubCell"/>
</dbReference>
<organism evidence="10 11">
    <name type="scientific">Clostridium argentinense CDC 2741</name>
    <dbReference type="NCBI Taxonomy" id="1418104"/>
    <lineage>
        <taxon>Bacteria</taxon>
        <taxon>Bacillati</taxon>
        <taxon>Bacillota</taxon>
        <taxon>Clostridia</taxon>
        <taxon>Eubacteriales</taxon>
        <taxon>Clostridiaceae</taxon>
        <taxon>Clostridium</taxon>
    </lineage>
</organism>
<evidence type="ECO:0000256" key="8">
    <source>
        <dbReference type="PIRNR" id="PIRNR037778"/>
    </source>
</evidence>
<dbReference type="Proteomes" id="UP000031366">
    <property type="component" value="Unassembled WGS sequence"/>
</dbReference>
<dbReference type="STRING" id="29341.RSJ17_20845"/>
<name>A0A0C1TXV0_9CLOT</name>
<gene>
    <name evidence="10" type="ORF">U732_2680</name>
</gene>
<evidence type="ECO:0000313" key="10">
    <source>
        <dbReference type="EMBL" id="KIE45519.1"/>
    </source>
</evidence>
<dbReference type="OrthoDB" id="9809216at2"/>
<dbReference type="GO" id="GO:0032217">
    <property type="term" value="F:riboflavin transmembrane transporter activity"/>
    <property type="evidence" value="ECO:0007669"/>
    <property type="project" value="UniProtKB-UniRule"/>
</dbReference>
<dbReference type="Gene3D" id="1.10.1760.20">
    <property type="match status" value="1"/>
</dbReference>
<proteinExistence type="inferred from homology"/>
<accession>A0A0C1TXV0</accession>
<protein>
    <recommendedName>
        <fullName evidence="8">Riboflavin transporter</fullName>
    </recommendedName>
</protein>
<evidence type="ECO:0000256" key="5">
    <source>
        <dbReference type="ARBA" id="ARBA00022692"/>
    </source>
</evidence>
<feature type="transmembrane region" description="Helical" evidence="9">
    <location>
        <begin position="12"/>
        <end position="34"/>
    </location>
</feature>
<feature type="transmembrane region" description="Helical" evidence="9">
    <location>
        <begin position="46"/>
        <end position="71"/>
    </location>
</feature>
<dbReference type="Pfam" id="PF12822">
    <property type="entry name" value="ECF_trnsprt"/>
    <property type="match status" value="1"/>
</dbReference>
<dbReference type="PANTHER" id="PTHR38438:SF1">
    <property type="entry name" value="RIBOFLAVIN TRANSPORTER RIBU"/>
    <property type="match status" value="1"/>
</dbReference>
<dbReference type="AlphaFoldDB" id="A0A0C1TXV0"/>
<dbReference type="PIRSF" id="PIRSF037778">
    <property type="entry name" value="UCP037778_transp_RibU"/>
    <property type="match status" value="1"/>
</dbReference>
<feature type="transmembrane region" description="Helical" evidence="9">
    <location>
        <begin position="83"/>
        <end position="101"/>
    </location>
</feature>
<keyword evidence="7 8" id="KW-0472">Membrane</keyword>
<keyword evidence="5 9" id="KW-0812">Transmembrane</keyword>